<dbReference type="Proteomes" id="UP000250235">
    <property type="component" value="Unassembled WGS sequence"/>
</dbReference>
<feature type="compositionally biased region" description="Basic and acidic residues" evidence="1">
    <location>
        <begin position="353"/>
        <end position="363"/>
    </location>
</feature>
<evidence type="ECO:0000256" key="1">
    <source>
        <dbReference type="SAM" id="MobiDB-lite"/>
    </source>
</evidence>
<feature type="compositionally biased region" description="Polar residues" evidence="1">
    <location>
        <begin position="340"/>
        <end position="352"/>
    </location>
</feature>
<gene>
    <name evidence="2" type="ORF">F511_10033</name>
</gene>
<feature type="compositionally biased region" description="Basic and acidic residues" evidence="1">
    <location>
        <begin position="245"/>
        <end position="270"/>
    </location>
</feature>
<proteinExistence type="predicted"/>
<evidence type="ECO:0000313" key="3">
    <source>
        <dbReference type="Proteomes" id="UP000250235"/>
    </source>
</evidence>
<sequence>MASSLFVNTLQVEFESVLAMEHIEMTRMFQSLEDTGLKGFLQVDELHMETQSGPVPDIVAGGGHEKTHFEQAERMSGDYLHEENPGVLPRQTTEGIFEPIQIREINWLTHFLPKIAPSDKGKGKLDEVARPNPVEENCQIVLHWDDVCARMDTFDEWMHFLKETDQVSKLFERRSLIMFKLYELEVQKRIAEHVANFKPTEPSMNHDYMGIRFLSKELREIAGLHRAQRILAGLPIEAPKSSIAVDDKEHEQEVNRKLSQQDERIEEIVRTAENVDGTETDSEHGQLDPDEQHLDQGHENQDEAPTQQHDLQTQEQDQPATEDTQRTLEHQAPADEDESQTPSSFGSSVRFSTHNEDSIDRLGPYDDPSLSVIPTLSGHFPAYNDATLHTEQHNIFDSGVQAKPASSAAPESLDPPILKYMDTTTQTLTTMADAVSSLDVMSARMRDDTNLTRHHTTQLRNQLTSAVDGLKIKIDVLEATLSPQSIEDKPAEYNQVGQGKTAQSIEDKPAKGVWSSWFRISRCAGFKNKPSQEF</sequence>
<dbReference type="EMBL" id="KQ996414">
    <property type="protein sequence ID" value="KZV45256.1"/>
    <property type="molecule type" value="Genomic_DNA"/>
</dbReference>
<accession>A0A2Z7CKD3</accession>
<feature type="compositionally biased region" description="Low complexity" evidence="1">
    <location>
        <begin position="306"/>
        <end position="318"/>
    </location>
</feature>
<reference evidence="2 3" key="1">
    <citation type="journal article" date="2015" name="Proc. Natl. Acad. Sci. U.S.A.">
        <title>The resurrection genome of Boea hygrometrica: A blueprint for survival of dehydration.</title>
        <authorList>
            <person name="Xiao L."/>
            <person name="Yang G."/>
            <person name="Zhang L."/>
            <person name="Yang X."/>
            <person name="Zhao S."/>
            <person name="Ji Z."/>
            <person name="Zhou Q."/>
            <person name="Hu M."/>
            <person name="Wang Y."/>
            <person name="Chen M."/>
            <person name="Xu Y."/>
            <person name="Jin H."/>
            <person name="Xiao X."/>
            <person name="Hu G."/>
            <person name="Bao F."/>
            <person name="Hu Y."/>
            <person name="Wan P."/>
            <person name="Li L."/>
            <person name="Deng X."/>
            <person name="Kuang T."/>
            <person name="Xiang C."/>
            <person name="Zhu J.K."/>
            <person name="Oliver M.J."/>
            <person name="He Y."/>
        </authorList>
    </citation>
    <scope>NUCLEOTIDE SEQUENCE [LARGE SCALE GENOMIC DNA]</scope>
    <source>
        <strain evidence="3">cv. XS01</strain>
    </source>
</reference>
<feature type="compositionally biased region" description="Basic and acidic residues" evidence="1">
    <location>
        <begin position="323"/>
        <end position="333"/>
    </location>
</feature>
<evidence type="ECO:0000313" key="2">
    <source>
        <dbReference type="EMBL" id="KZV45256.1"/>
    </source>
</evidence>
<feature type="region of interest" description="Disordered" evidence="1">
    <location>
        <begin position="242"/>
        <end position="363"/>
    </location>
</feature>
<feature type="compositionally biased region" description="Basic and acidic residues" evidence="1">
    <location>
        <begin position="281"/>
        <end position="301"/>
    </location>
</feature>
<name>A0A2Z7CKD3_9LAMI</name>
<keyword evidence="3" id="KW-1185">Reference proteome</keyword>
<dbReference type="AlphaFoldDB" id="A0A2Z7CKD3"/>
<protein>
    <submittedName>
        <fullName evidence="2">Scarecrow-like protein 23</fullName>
    </submittedName>
</protein>
<organism evidence="2 3">
    <name type="scientific">Dorcoceras hygrometricum</name>
    <dbReference type="NCBI Taxonomy" id="472368"/>
    <lineage>
        <taxon>Eukaryota</taxon>
        <taxon>Viridiplantae</taxon>
        <taxon>Streptophyta</taxon>
        <taxon>Embryophyta</taxon>
        <taxon>Tracheophyta</taxon>
        <taxon>Spermatophyta</taxon>
        <taxon>Magnoliopsida</taxon>
        <taxon>eudicotyledons</taxon>
        <taxon>Gunneridae</taxon>
        <taxon>Pentapetalae</taxon>
        <taxon>asterids</taxon>
        <taxon>lamiids</taxon>
        <taxon>Lamiales</taxon>
        <taxon>Gesneriaceae</taxon>
        <taxon>Didymocarpoideae</taxon>
        <taxon>Trichosporeae</taxon>
        <taxon>Loxocarpinae</taxon>
        <taxon>Dorcoceras</taxon>
    </lineage>
</organism>